<dbReference type="AlphaFoldDB" id="A0A938YIG4"/>
<feature type="transmembrane region" description="Helical" evidence="6">
    <location>
        <begin position="207"/>
        <end position="236"/>
    </location>
</feature>
<evidence type="ECO:0000256" key="1">
    <source>
        <dbReference type="ARBA" id="ARBA00004651"/>
    </source>
</evidence>
<feature type="transmembrane region" description="Helical" evidence="6">
    <location>
        <begin position="7"/>
        <end position="25"/>
    </location>
</feature>
<gene>
    <name evidence="7" type="ORF">JL106_15810</name>
</gene>
<dbReference type="GO" id="GO:0005886">
    <property type="term" value="C:plasma membrane"/>
    <property type="evidence" value="ECO:0007669"/>
    <property type="project" value="UniProtKB-SubCell"/>
</dbReference>
<accession>A0A938YIG4</accession>
<evidence type="ECO:0000256" key="5">
    <source>
        <dbReference type="ARBA" id="ARBA00023136"/>
    </source>
</evidence>
<feature type="transmembrane region" description="Helical" evidence="6">
    <location>
        <begin position="84"/>
        <end position="102"/>
    </location>
</feature>
<dbReference type="InterPro" id="IPR001851">
    <property type="entry name" value="ABC_transp_permease"/>
</dbReference>
<proteinExistence type="predicted"/>
<organism evidence="7 8">
    <name type="scientific">Nakamurella leprariae</name>
    <dbReference type="NCBI Taxonomy" id="2803911"/>
    <lineage>
        <taxon>Bacteria</taxon>
        <taxon>Bacillati</taxon>
        <taxon>Actinomycetota</taxon>
        <taxon>Actinomycetes</taxon>
        <taxon>Nakamurellales</taxon>
        <taxon>Nakamurellaceae</taxon>
        <taxon>Nakamurella</taxon>
    </lineage>
</organism>
<dbReference type="GO" id="GO:0015658">
    <property type="term" value="F:branched-chain amino acid transmembrane transporter activity"/>
    <property type="evidence" value="ECO:0007669"/>
    <property type="project" value="InterPro"/>
</dbReference>
<dbReference type="InterPro" id="IPR043428">
    <property type="entry name" value="LivM-like"/>
</dbReference>
<evidence type="ECO:0000256" key="6">
    <source>
        <dbReference type="SAM" id="Phobius"/>
    </source>
</evidence>
<keyword evidence="4 6" id="KW-1133">Transmembrane helix</keyword>
<dbReference type="RefSeq" id="WP_205261691.1">
    <property type="nucleotide sequence ID" value="NZ_JAERWK010000020.1"/>
</dbReference>
<feature type="transmembrane region" description="Helical" evidence="6">
    <location>
        <begin position="58"/>
        <end position="78"/>
    </location>
</feature>
<keyword evidence="3 6" id="KW-0812">Transmembrane</keyword>
<evidence type="ECO:0000313" key="8">
    <source>
        <dbReference type="Proteomes" id="UP000663792"/>
    </source>
</evidence>
<dbReference type="PANTHER" id="PTHR30482:SF10">
    <property type="entry name" value="HIGH-AFFINITY BRANCHED-CHAIN AMINO ACID TRANSPORT PROTEIN BRAE"/>
    <property type="match status" value="1"/>
</dbReference>
<evidence type="ECO:0000256" key="3">
    <source>
        <dbReference type="ARBA" id="ARBA00022692"/>
    </source>
</evidence>
<dbReference type="PANTHER" id="PTHR30482">
    <property type="entry name" value="HIGH-AFFINITY BRANCHED-CHAIN AMINO ACID TRANSPORT SYSTEM PERMEASE"/>
    <property type="match status" value="1"/>
</dbReference>
<keyword evidence="2" id="KW-1003">Cell membrane</keyword>
<feature type="transmembrane region" description="Helical" evidence="6">
    <location>
        <begin position="165"/>
        <end position="186"/>
    </location>
</feature>
<keyword evidence="5 6" id="KW-0472">Membrane</keyword>
<name>A0A938YIG4_9ACTN</name>
<sequence length="295" mass="31138">MSAFTEAVLIQTGINVLLALGYWIAVSTGKYSFGHAAFMAIGAYGSSILTLKMGWPLPLALIAGAVVSAVAGALVGWIALRLSMLYLAIITLVFSELLITLLNQWDYVGGGSGLLGMTGTTVTMVLICVVLVVAYLILLTRSRMGLAYEAIREDERAAMGSGVKITLVAVGAFATSAAVTGIAGGLAAHQQLIINPGLYGPQQSLIIILFCVFGGVQYFWGAAIGAIVLGLLPIYFNGLADWYQIIYGLLFVVLMIVRPQGLIGRSRAGIFPVGLSLRRAAPEPEPRVREEESVG</sequence>
<evidence type="ECO:0000256" key="4">
    <source>
        <dbReference type="ARBA" id="ARBA00022989"/>
    </source>
</evidence>
<evidence type="ECO:0000313" key="7">
    <source>
        <dbReference type="EMBL" id="MBM9468749.1"/>
    </source>
</evidence>
<dbReference type="EMBL" id="JAERWK010000020">
    <property type="protein sequence ID" value="MBM9468749.1"/>
    <property type="molecule type" value="Genomic_DNA"/>
</dbReference>
<comment type="subcellular location">
    <subcellularLocation>
        <location evidence="1">Cell membrane</location>
        <topology evidence="1">Multi-pass membrane protein</topology>
    </subcellularLocation>
</comment>
<evidence type="ECO:0000256" key="2">
    <source>
        <dbReference type="ARBA" id="ARBA00022475"/>
    </source>
</evidence>
<comment type="caution">
    <text evidence="7">The sequence shown here is derived from an EMBL/GenBank/DDBJ whole genome shotgun (WGS) entry which is preliminary data.</text>
</comment>
<dbReference type="Pfam" id="PF02653">
    <property type="entry name" value="BPD_transp_2"/>
    <property type="match status" value="1"/>
</dbReference>
<feature type="transmembrane region" description="Helical" evidence="6">
    <location>
        <begin position="114"/>
        <end position="138"/>
    </location>
</feature>
<keyword evidence="8" id="KW-1185">Reference proteome</keyword>
<dbReference type="Proteomes" id="UP000663792">
    <property type="component" value="Unassembled WGS sequence"/>
</dbReference>
<dbReference type="CDD" id="cd06581">
    <property type="entry name" value="TM_PBP1_LivM_like"/>
    <property type="match status" value="1"/>
</dbReference>
<feature type="transmembrane region" description="Helical" evidence="6">
    <location>
        <begin position="242"/>
        <end position="257"/>
    </location>
</feature>
<reference evidence="7" key="1">
    <citation type="submission" date="2021-01" db="EMBL/GenBank/DDBJ databases">
        <title>YIM 132084 draft genome.</title>
        <authorList>
            <person name="An D."/>
        </authorList>
    </citation>
    <scope>NUCLEOTIDE SEQUENCE</scope>
    <source>
        <strain evidence="7">YIM 132084</strain>
    </source>
</reference>
<protein>
    <submittedName>
        <fullName evidence="7">Branched-chain amino acid ABC transporter permease</fullName>
    </submittedName>
</protein>